<dbReference type="PROSITE" id="PS51034">
    <property type="entry name" value="ZP_2"/>
    <property type="match status" value="1"/>
</dbReference>
<proteinExistence type="predicted"/>
<keyword evidence="6" id="KW-1185">Reference proteome</keyword>
<name>A0A1W0XBQ2_HYPEX</name>
<evidence type="ECO:0000313" key="5">
    <source>
        <dbReference type="EMBL" id="OQV24926.1"/>
    </source>
</evidence>
<dbReference type="Pfam" id="PF00100">
    <property type="entry name" value="Zona_pellucida"/>
    <property type="match status" value="1"/>
</dbReference>
<dbReference type="SMART" id="SM00241">
    <property type="entry name" value="ZP"/>
    <property type="match status" value="1"/>
</dbReference>
<dbReference type="Proteomes" id="UP000192578">
    <property type="component" value="Unassembled WGS sequence"/>
</dbReference>
<evidence type="ECO:0000256" key="1">
    <source>
        <dbReference type="ARBA" id="ARBA00022729"/>
    </source>
</evidence>
<keyword evidence="2" id="KW-1015">Disulfide bond</keyword>
<sequence>MDPQKTLLSLLTLLLLTIVSTSGHRRGPLKADIVAAGNLRCDAETAEYRVDRMFTDPLTNVTGSVESMVVGPVGPAGSGNVECQAVGAQTGWAVVAPYTACGFHAVKSGEFVSLTTNAFLNVRTKGGGLIRVTVLLSCVAYSADTGTETDGGNIPVEPLSDITASFDITVTTRGTQEFWSSFGNTGETDVHSISIELDEPFRQNYTLAADRCWATATPNPQVGPFFPFISTVSCNELGPDFVVDRRDSPAKQVFDVASFQLSVNSPFLYFHCEVNVCRNNGELERCREGCKNPAKAGGKPFKSGGGVRRLTTGIRQTVTGNRQPKRVVDLEGKPHLLVQAASQNQPNSQFNGLNSQHRMTESTCLSMGSLVVLCLFRMMA</sequence>
<feature type="chain" id="PRO_5010734393" description="ZP domain-containing protein" evidence="3">
    <location>
        <begin position="24"/>
        <end position="380"/>
    </location>
</feature>
<dbReference type="PANTHER" id="PTHR14002:SF43">
    <property type="entry name" value="DELTA-LIKE PROTEIN"/>
    <property type="match status" value="1"/>
</dbReference>
<dbReference type="EMBL" id="MTYJ01000004">
    <property type="protein sequence ID" value="OQV24926.1"/>
    <property type="molecule type" value="Genomic_DNA"/>
</dbReference>
<dbReference type="AlphaFoldDB" id="A0A1W0XBQ2"/>
<keyword evidence="1 3" id="KW-0732">Signal</keyword>
<organism evidence="5 6">
    <name type="scientific">Hypsibius exemplaris</name>
    <name type="common">Freshwater tardigrade</name>
    <dbReference type="NCBI Taxonomy" id="2072580"/>
    <lineage>
        <taxon>Eukaryota</taxon>
        <taxon>Metazoa</taxon>
        <taxon>Ecdysozoa</taxon>
        <taxon>Tardigrada</taxon>
        <taxon>Eutardigrada</taxon>
        <taxon>Parachela</taxon>
        <taxon>Hypsibioidea</taxon>
        <taxon>Hypsibiidae</taxon>
        <taxon>Hypsibius</taxon>
    </lineage>
</organism>
<feature type="signal peptide" evidence="3">
    <location>
        <begin position="1"/>
        <end position="23"/>
    </location>
</feature>
<dbReference type="Gene3D" id="2.60.40.4100">
    <property type="entry name" value="Zona pellucida, ZP-C domain"/>
    <property type="match status" value="1"/>
</dbReference>
<evidence type="ECO:0000313" key="6">
    <source>
        <dbReference type="Proteomes" id="UP000192578"/>
    </source>
</evidence>
<comment type="caution">
    <text evidence="5">The sequence shown here is derived from an EMBL/GenBank/DDBJ whole genome shotgun (WGS) entry which is preliminary data.</text>
</comment>
<gene>
    <name evidence="5" type="ORF">BV898_01138</name>
</gene>
<protein>
    <recommendedName>
        <fullName evidence="4">ZP domain-containing protein</fullName>
    </recommendedName>
</protein>
<feature type="domain" description="ZP" evidence="4">
    <location>
        <begin position="40"/>
        <end position="293"/>
    </location>
</feature>
<dbReference type="PANTHER" id="PTHR14002">
    <property type="entry name" value="ENDOGLIN/TGF-BETA RECEPTOR TYPE III"/>
    <property type="match status" value="1"/>
</dbReference>
<accession>A0A1W0XBQ2</accession>
<dbReference type="InterPro" id="IPR055355">
    <property type="entry name" value="ZP-C"/>
</dbReference>
<evidence type="ECO:0000259" key="4">
    <source>
        <dbReference type="PROSITE" id="PS51034"/>
    </source>
</evidence>
<evidence type="ECO:0000256" key="3">
    <source>
        <dbReference type="SAM" id="SignalP"/>
    </source>
</evidence>
<dbReference type="InterPro" id="IPR001507">
    <property type="entry name" value="ZP_dom"/>
</dbReference>
<dbReference type="OrthoDB" id="9987373at2759"/>
<reference evidence="6" key="1">
    <citation type="submission" date="2017-01" db="EMBL/GenBank/DDBJ databases">
        <title>Comparative genomics of anhydrobiosis in the tardigrade Hypsibius dujardini.</title>
        <authorList>
            <person name="Yoshida Y."/>
            <person name="Koutsovoulos G."/>
            <person name="Laetsch D."/>
            <person name="Stevens L."/>
            <person name="Kumar S."/>
            <person name="Horikawa D."/>
            <person name="Ishino K."/>
            <person name="Komine S."/>
            <person name="Tomita M."/>
            <person name="Blaxter M."/>
            <person name="Arakawa K."/>
        </authorList>
    </citation>
    <scope>NUCLEOTIDE SEQUENCE [LARGE SCALE GENOMIC DNA]</scope>
    <source>
        <strain evidence="6">Z151</strain>
    </source>
</reference>
<dbReference type="InterPro" id="IPR042235">
    <property type="entry name" value="ZP-C_dom"/>
</dbReference>
<evidence type="ECO:0000256" key="2">
    <source>
        <dbReference type="ARBA" id="ARBA00023157"/>
    </source>
</evidence>